<dbReference type="GO" id="GO:0005829">
    <property type="term" value="C:cytosol"/>
    <property type="evidence" value="ECO:0007669"/>
    <property type="project" value="TreeGrafter"/>
</dbReference>
<sequence>MKVLPSVLFLALATAQNEAASKLSQILEATVNTEGQIETDSSGVRVNTSDSLRAEPRGYVLLEDTAVRKRLIHFDRERQPERVVHALGTGAYGSCERGLYQVLSRLGKSRWLSVSEGYPRVCHENLQPVWKSGPCGALKTLAPRRSLILQGNHIPSFFINDGAQFPDLIHAVKAEPNKGFPTDGSAHTTAYDFFTEHPEAAFQTLNVLSDLGLPRDARHLPGNGIHTYKFLNAQGKSMLFKWYWMPVLGLRSLVYDEAQILAGKNPDLFTVDLYNNIEAGVYPEWEFAVQLFPDDGSYMWQGYDLLVPTEIVPFEVNPPVKLGKLTLNRNYQDFFAEEEQIAFAPSNVVDGFTFVPDPLLQWRLMSYDEYVVCPLPKPFVNQVSTSPHRHGSPNAYQIPINRPIAPVNNDYRGGFMQTSIFVGESASTPDDLGGVVAASPAQVYPYGSDTVSGEIGRYLPSNTIAALQARQFWQSLDQYGQQHLVDGCRFELGNVANTSVVQRYIDIILNPIDNCLARRVAFGLGAVLPPLSGAPASTNKSTQYPSLYPLDSQGPRNKSNAGLSVAVLASDSMFSKADLNALMPLLVDQQINLAVVASRMGTLQTGVTATQSCITASSVFYDAIFVGSPVSNAKGLDEYSTDFLMQAYNHGKPIGIFGDGGSQLTMSMRLGGLNSSIGLFGGSASATAEDVLNALSFPTRFFNRFPVDEVATIC</sequence>
<keyword evidence="10" id="KW-0732">Signal</keyword>
<dbReference type="GO" id="GO:0020037">
    <property type="term" value="F:heme binding"/>
    <property type="evidence" value="ECO:0007669"/>
    <property type="project" value="InterPro"/>
</dbReference>
<keyword evidence="6" id="KW-0479">Metal-binding</keyword>
<dbReference type="InterPro" id="IPR041399">
    <property type="entry name" value="Catalase_large_C"/>
</dbReference>
<comment type="cofactor">
    <cofactor evidence="1">
        <name>heme</name>
        <dbReference type="ChEBI" id="CHEBI:30413"/>
    </cofactor>
</comment>
<dbReference type="EMBL" id="MU004404">
    <property type="protein sequence ID" value="KAF2652359.1"/>
    <property type="molecule type" value="Genomic_DNA"/>
</dbReference>
<protein>
    <recommendedName>
        <fullName evidence="3">catalase</fullName>
        <ecNumber evidence="3">1.11.1.6</ecNumber>
    </recommendedName>
</protein>
<accession>A0A6A6SXA6</accession>
<evidence type="ECO:0000313" key="12">
    <source>
        <dbReference type="EMBL" id="KAF2652359.1"/>
    </source>
</evidence>
<dbReference type="PRINTS" id="PR00067">
    <property type="entry name" value="CATALASE"/>
</dbReference>
<evidence type="ECO:0000256" key="7">
    <source>
        <dbReference type="ARBA" id="ARBA00023002"/>
    </source>
</evidence>
<keyword evidence="8" id="KW-0408">Iron</keyword>
<dbReference type="InterPro" id="IPR010582">
    <property type="entry name" value="Catalase_immune_responsive"/>
</dbReference>
<dbReference type="InterPro" id="IPR020835">
    <property type="entry name" value="Catalase_sf"/>
</dbReference>
<dbReference type="Pfam" id="PF18011">
    <property type="entry name" value="Catalase_C"/>
    <property type="match status" value="1"/>
</dbReference>
<dbReference type="SUPFAM" id="SSF56634">
    <property type="entry name" value="Heme-dependent catalase-like"/>
    <property type="match status" value="1"/>
</dbReference>
<keyword evidence="9" id="KW-0376">Hydrogen peroxide</keyword>
<dbReference type="Pfam" id="PF06628">
    <property type="entry name" value="Catalase-rel"/>
    <property type="match status" value="1"/>
</dbReference>
<dbReference type="InterPro" id="IPR043156">
    <property type="entry name" value="Catalase_clade2_helical"/>
</dbReference>
<evidence type="ECO:0000259" key="11">
    <source>
        <dbReference type="SMART" id="SM01060"/>
    </source>
</evidence>
<reference evidence="12" key="1">
    <citation type="journal article" date="2020" name="Stud. Mycol.">
        <title>101 Dothideomycetes genomes: a test case for predicting lifestyles and emergence of pathogens.</title>
        <authorList>
            <person name="Haridas S."/>
            <person name="Albert R."/>
            <person name="Binder M."/>
            <person name="Bloem J."/>
            <person name="Labutti K."/>
            <person name="Salamov A."/>
            <person name="Andreopoulos B."/>
            <person name="Baker S."/>
            <person name="Barry K."/>
            <person name="Bills G."/>
            <person name="Bluhm B."/>
            <person name="Cannon C."/>
            <person name="Castanera R."/>
            <person name="Culley D."/>
            <person name="Daum C."/>
            <person name="Ezra D."/>
            <person name="Gonzalez J."/>
            <person name="Henrissat B."/>
            <person name="Kuo A."/>
            <person name="Liang C."/>
            <person name="Lipzen A."/>
            <person name="Lutzoni F."/>
            <person name="Magnuson J."/>
            <person name="Mondo S."/>
            <person name="Nolan M."/>
            <person name="Ohm R."/>
            <person name="Pangilinan J."/>
            <person name="Park H.-J."/>
            <person name="Ramirez L."/>
            <person name="Alfaro M."/>
            <person name="Sun H."/>
            <person name="Tritt A."/>
            <person name="Yoshinaga Y."/>
            <person name="Zwiers L.-H."/>
            <person name="Turgeon B."/>
            <person name="Goodwin S."/>
            <person name="Spatafora J."/>
            <person name="Crous P."/>
            <person name="Grigoriev I."/>
        </authorList>
    </citation>
    <scope>NUCLEOTIDE SEQUENCE</scope>
    <source>
        <strain evidence="12">CBS 122681</strain>
    </source>
</reference>
<dbReference type="Gene3D" id="3.40.50.880">
    <property type="match status" value="1"/>
</dbReference>
<dbReference type="Proteomes" id="UP000799324">
    <property type="component" value="Unassembled WGS sequence"/>
</dbReference>
<proteinExistence type="inferred from homology"/>
<dbReference type="AlphaFoldDB" id="A0A6A6SXA6"/>
<gene>
    <name evidence="12" type="ORF">K491DRAFT_681448</name>
</gene>
<keyword evidence="5" id="KW-0349">Heme</keyword>
<dbReference type="OrthoDB" id="6880011at2759"/>
<feature type="chain" id="PRO_5025692278" description="catalase" evidence="10">
    <location>
        <begin position="20"/>
        <end position="714"/>
    </location>
</feature>
<evidence type="ECO:0000256" key="8">
    <source>
        <dbReference type="ARBA" id="ARBA00023004"/>
    </source>
</evidence>
<dbReference type="InterPro" id="IPR024708">
    <property type="entry name" value="Catalase_AS"/>
</dbReference>
<dbReference type="InterPro" id="IPR029062">
    <property type="entry name" value="Class_I_gatase-like"/>
</dbReference>
<dbReference type="Gene3D" id="1.20.1370.20">
    <property type="match status" value="1"/>
</dbReference>
<dbReference type="GO" id="GO:0004096">
    <property type="term" value="F:catalase activity"/>
    <property type="evidence" value="ECO:0007669"/>
    <property type="project" value="UniProtKB-EC"/>
</dbReference>
<evidence type="ECO:0000256" key="10">
    <source>
        <dbReference type="SAM" id="SignalP"/>
    </source>
</evidence>
<evidence type="ECO:0000256" key="6">
    <source>
        <dbReference type="ARBA" id="ARBA00022723"/>
    </source>
</evidence>
<comment type="similarity">
    <text evidence="2">Belongs to the catalase family.</text>
</comment>
<evidence type="ECO:0000256" key="9">
    <source>
        <dbReference type="ARBA" id="ARBA00023324"/>
    </source>
</evidence>
<dbReference type="PANTHER" id="PTHR42821">
    <property type="entry name" value="CATALASE"/>
    <property type="match status" value="1"/>
</dbReference>
<dbReference type="PROSITE" id="PS51402">
    <property type="entry name" value="CATALASE_3"/>
    <property type="match status" value="1"/>
</dbReference>
<evidence type="ECO:0000256" key="2">
    <source>
        <dbReference type="ARBA" id="ARBA00005329"/>
    </source>
</evidence>
<dbReference type="Pfam" id="PF00199">
    <property type="entry name" value="Catalase"/>
    <property type="match status" value="2"/>
</dbReference>
<dbReference type="PANTHER" id="PTHR42821:SF1">
    <property type="entry name" value="CATALASE-B"/>
    <property type="match status" value="1"/>
</dbReference>
<dbReference type="PROSITE" id="PS00438">
    <property type="entry name" value="CATALASE_2"/>
    <property type="match status" value="1"/>
</dbReference>
<dbReference type="GO" id="GO:0042744">
    <property type="term" value="P:hydrogen peroxide catabolic process"/>
    <property type="evidence" value="ECO:0007669"/>
    <property type="project" value="UniProtKB-KW"/>
</dbReference>
<dbReference type="InterPro" id="IPR011614">
    <property type="entry name" value="Catalase_core"/>
</dbReference>
<keyword evidence="4" id="KW-0575">Peroxidase</keyword>
<keyword evidence="7" id="KW-0560">Oxidoreductase</keyword>
<dbReference type="GO" id="GO:0006979">
    <property type="term" value="P:response to oxidative stress"/>
    <property type="evidence" value="ECO:0007669"/>
    <property type="project" value="InterPro"/>
</dbReference>
<dbReference type="Gene3D" id="2.40.180.10">
    <property type="entry name" value="Catalase core domain"/>
    <property type="match status" value="1"/>
</dbReference>
<evidence type="ECO:0000256" key="5">
    <source>
        <dbReference type="ARBA" id="ARBA00022617"/>
    </source>
</evidence>
<organism evidence="12 13">
    <name type="scientific">Lophiostoma macrostomum CBS 122681</name>
    <dbReference type="NCBI Taxonomy" id="1314788"/>
    <lineage>
        <taxon>Eukaryota</taxon>
        <taxon>Fungi</taxon>
        <taxon>Dikarya</taxon>
        <taxon>Ascomycota</taxon>
        <taxon>Pezizomycotina</taxon>
        <taxon>Dothideomycetes</taxon>
        <taxon>Pleosporomycetidae</taxon>
        <taxon>Pleosporales</taxon>
        <taxon>Lophiostomataceae</taxon>
        <taxon>Lophiostoma</taxon>
    </lineage>
</organism>
<dbReference type="GO" id="GO:0046872">
    <property type="term" value="F:metal ion binding"/>
    <property type="evidence" value="ECO:0007669"/>
    <property type="project" value="UniProtKB-KW"/>
</dbReference>
<dbReference type="EC" id="1.11.1.6" evidence="3"/>
<evidence type="ECO:0000313" key="13">
    <source>
        <dbReference type="Proteomes" id="UP000799324"/>
    </source>
</evidence>
<evidence type="ECO:0000256" key="1">
    <source>
        <dbReference type="ARBA" id="ARBA00001971"/>
    </source>
</evidence>
<feature type="domain" description="Catalase core" evidence="11">
    <location>
        <begin position="39"/>
        <end position="436"/>
    </location>
</feature>
<evidence type="ECO:0000256" key="3">
    <source>
        <dbReference type="ARBA" id="ARBA00012314"/>
    </source>
</evidence>
<feature type="signal peptide" evidence="10">
    <location>
        <begin position="1"/>
        <end position="19"/>
    </location>
</feature>
<dbReference type="SMART" id="SM01060">
    <property type="entry name" value="Catalase"/>
    <property type="match status" value="1"/>
</dbReference>
<evidence type="ECO:0000256" key="4">
    <source>
        <dbReference type="ARBA" id="ARBA00022559"/>
    </source>
</evidence>
<keyword evidence="13" id="KW-1185">Reference proteome</keyword>
<name>A0A6A6SXA6_9PLEO</name>
<dbReference type="InterPro" id="IPR024712">
    <property type="entry name" value="Catalase_clade2"/>
</dbReference>
<dbReference type="InterPro" id="IPR018028">
    <property type="entry name" value="Catalase"/>
</dbReference>